<evidence type="ECO:0000313" key="2">
    <source>
        <dbReference type="EMBL" id="KAF5704225.1"/>
    </source>
</evidence>
<evidence type="ECO:0000313" key="3">
    <source>
        <dbReference type="Proteomes" id="UP000544331"/>
    </source>
</evidence>
<keyword evidence="3" id="KW-1185">Reference proteome</keyword>
<name>A0A8H5Y1I9_9HYPO</name>
<feature type="compositionally biased region" description="Basic residues" evidence="1">
    <location>
        <begin position="38"/>
        <end position="47"/>
    </location>
</feature>
<sequence>MDKQVAVVNGTPLRRSSRQSKIPRPSTELHELVQPDPKRRRSAKNRLSKTEAPLSPAPAPIVSDEIVISAGPGTEGGIEAIAETGIDEEDSLASSAPPWCPIMLSQYGTWMRQLTDVRWMEERRCELLLKLDKVYEDLSMHEHVKKALSQEELEHQGPEVSESTLGYLRHLDEEIASFDRELEEDGGPGGRKGGTRCIVELLSLGPHAIAGWDDQRLNALCSAAHGMAADDGDSPNGKPETEADFEAEWDMGRDVE</sequence>
<protein>
    <submittedName>
        <fullName evidence="2">Uncharacterized protein</fullName>
    </submittedName>
</protein>
<feature type="compositionally biased region" description="Basic and acidic residues" evidence="1">
    <location>
        <begin position="27"/>
        <end position="37"/>
    </location>
</feature>
<reference evidence="2 3" key="1">
    <citation type="submission" date="2020-05" db="EMBL/GenBank/DDBJ databases">
        <title>Identification and distribution of gene clusters putatively required for synthesis of sphingolipid metabolism inhibitors in phylogenetically diverse species of the filamentous fungus Fusarium.</title>
        <authorList>
            <person name="Kim H.-S."/>
            <person name="Busman M."/>
            <person name="Brown D.W."/>
            <person name="Divon H."/>
            <person name="Uhlig S."/>
            <person name="Proctor R.H."/>
        </authorList>
    </citation>
    <scope>NUCLEOTIDE SEQUENCE [LARGE SCALE GENOMIC DNA]</scope>
    <source>
        <strain evidence="2 3">NRRL 66235</strain>
    </source>
</reference>
<dbReference type="EMBL" id="JAAOAN010000522">
    <property type="protein sequence ID" value="KAF5704225.1"/>
    <property type="molecule type" value="Genomic_DNA"/>
</dbReference>
<accession>A0A8H5Y1I9</accession>
<feature type="region of interest" description="Disordered" evidence="1">
    <location>
        <begin position="227"/>
        <end position="256"/>
    </location>
</feature>
<dbReference type="Proteomes" id="UP000544331">
    <property type="component" value="Unassembled WGS sequence"/>
</dbReference>
<organism evidence="2 3">
    <name type="scientific">Fusarium mundagurra</name>
    <dbReference type="NCBI Taxonomy" id="1567541"/>
    <lineage>
        <taxon>Eukaryota</taxon>
        <taxon>Fungi</taxon>
        <taxon>Dikarya</taxon>
        <taxon>Ascomycota</taxon>
        <taxon>Pezizomycotina</taxon>
        <taxon>Sordariomycetes</taxon>
        <taxon>Hypocreomycetidae</taxon>
        <taxon>Hypocreales</taxon>
        <taxon>Nectriaceae</taxon>
        <taxon>Fusarium</taxon>
        <taxon>Fusarium fujikuroi species complex</taxon>
    </lineage>
</organism>
<dbReference type="AlphaFoldDB" id="A0A8H5Y1I9"/>
<feature type="region of interest" description="Disordered" evidence="1">
    <location>
        <begin position="1"/>
        <end position="58"/>
    </location>
</feature>
<evidence type="ECO:0000256" key="1">
    <source>
        <dbReference type="SAM" id="MobiDB-lite"/>
    </source>
</evidence>
<proteinExistence type="predicted"/>
<dbReference type="OrthoDB" id="10397001at2759"/>
<comment type="caution">
    <text evidence="2">The sequence shown here is derived from an EMBL/GenBank/DDBJ whole genome shotgun (WGS) entry which is preliminary data.</text>
</comment>
<gene>
    <name evidence="2" type="ORF">FMUND_12632</name>
</gene>